<name>A0A0G3BLY2_9BURK</name>
<keyword evidence="3" id="KW-1185">Reference proteome</keyword>
<sequence>MLSMSSFLTSLAMGVVCVSAAPLTVSAAPSDTGLKVVGLQASVTGTVSAVEAEQRTVTLKGPQGQERTFGVDDSVALDRVKVGDLIRLDYQRAVAVALRKGGDGIREQVEAEAEARTQQDGKPGLQANKRTTVVTNVLAVDQHEQTVRLQGPQGRVADFRVKDKATLADVKVGDQVVAVVHEAVAVRMKAATQR</sequence>
<dbReference type="AlphaFoldDB" id="A0A0G3BLY2"/>
<evidence type="ECO:0000313" key="2">
    <source>
        <dbReference type="EMBL" id="AKJ27570.1"/>
    </source>
</evidence>
<evidence type="ECO:0000313" key="3">
    <source>
        <dbReference type="Proteomes" id="UP000035352"/>
    </source>
</evidence>
<feature type="signal peptide" evidence="1">
    <location>
        <begin position="1"/>
        <end position="27"/>
    </location>
</feature>
<accession>A0A0G3BLY2</accession>
<proteinExistence type="predicted"/>
<evidence type="ECO:0000256" key="1">
    <source>
        <dbReference type="SAM" id="SignalP"/>
    </source>
</evidence>
<reference evidence="2 3" key="1">
    <citation type="submission" date="2015-05" db="EMBL/GenBank/DDBJ databases">
        <authorList>
            <person name="Tang B."/>
            <person name="Yu Y."/>
        </authorList>
    </citation>
    <scope>NUCLEOTIDE SEQUENCE [LARGE SCALE GENOMIC DNA]</scope>
    <source>
        <strain evidence="2 3">DSM 7029</strain>
    </source>
</reference>
<dbReference type="EMBL" id="CP011371">
    <property type="protein sequence ID" value="AKJ27570.1"/>
    <property type="molecule type" value="Genomic_DNA"/>
</dbReference>
<dbReference type="KEGG" id="pbh:AAW51_0879"/>
<dbReference type="Proteomes" id="UP000035352">
    <property type="component" value="Chromosome"/>
</dbReference>
<protein>
    <recommendedName>
        <fullName evidence="4">DUF5666 domain-containing protein</fullName>
    </recommendedName>
</protein>
<gene>
    <name evidence="2" type="ORF">AAW51_0879</name>
</gene>
<keyword evidence="1" id="KW-0732">Signal</keyword>
<organism evidence="2 3">
    <name type="scientific">Caldimonas brevitalea</name>
    <dbReference type="NCBI Taxonomy" id="413882"/>
    <lineage>
        <taxon>Bacteria</taxon>
        <taxon>Pseudomonadati</taxon>
        <taxon>Pseudomonadota</taxon>
        <taxon>Betaproteobacteria</taxon>
        <taxon>Burkholderiales</taxon>
        <taxon>Sphaerotilaceae</taxon>
        <taxon>Caldimonas</taxon>
    </lineage>
</organism>
<dbReference type="STRING" id="413882.AAW51_0879"/>
<feature type="chain" id="PRO_5005183776" description="DUF5666 domain-containing protein" evidence="1">
    <location>
        <begin position="28"/>
        <end position="194"/>
    </location>
</feature>
<evidence type="ECO:0008006" key="4">
    <source>
        <dbReference type="Google" id="ProtNLM"/>
    </source>
</evidence>